<feature type="region of interest" description="Disordered" evidence="1">
    <location>
        <begin position="1"/>
        <end position="41"/>
    </location>
</feature>
<dbReference type="Proteomes" id="UP001275084">
    <property type="component" value="Unassembled WGS sequence"/>
</dbReference>
<comment type="caution">
    <text evidence="3">The sequence shown here is derived from an EMBL/GenBank/DDBJ whole genome shotgun (WGS) entry which is preliminary data.</text>
</comment>
<gene>
    <name evidence="3" type="ORF">B0T25DRAFT_556114</name>
</gene>
<feature type="transmembrane region" description="Helical" evidence="2">
    <location>
        <begin position="442"/>
        <end position="461"/>
    </location>
</feature>
<organism evidence="3 4">
    <name type="scientific">Lasiosphaeria hispida</name>
    <dbReference type="NCBI Taxonomy" id="260671"/>
    <lineage>
        <taxon>Eukaryota</taxon>
        <taxon>Fungi</taxon>
        <taxon>Dikarya</taxon>
        <taxon>Ascomycota</taxon>
        <taxon>Pezizomycotina</taxon>
        <taxon>Sordariomycetes</taxon>
        <taxon>Sordariomycetidae</taxon>
        <taxon>Sordariales</taxon>
        <taxon>Lasiosphaeriaceae</taxon>
        <taxon>Lasiosphaeria</taxon>
    </lineage>
</organism>
<sequence length="656" mass="72409">MATSAAVESDIEHSQVASQRGSLRASKPSSSHSKPSTISEHEVRAEIAATPAYMLEWDHQVCKKTTFPTPETFRVALRSGATRSGPRRMFILYGLPRDYVEALLDSDHLNIDPAFIDAHAGRRSYRPPGLGDREIRFMHLEYPELVEGFYAGASLPTGGGIFAEAVTVPEIHTLGSEKEKTLAAVFCRASLWATSRPLAVLLMDRPVWRDPVSNLRKARWKVSAAGSYSKDTGRDEIPSLGDALPDALKINEDPSEVADIGNLVYSALTQIAHSHWLDMFGVLAPLAVQLESRERIAACYWQILHCLEQNIDMSDYLDDRGYLDSSKRSFRHWDRLLSRIHHRTALLPAIPPTMKAPAPPPNTKTKAAPKPPPTPRNVRRTTTLRRRSSATNAPRSSREIMDENQRALDRISYLGGILIPLPIVSSILSMGDTFGPGGSMFYIFWAASIPLSFIAVLVIYADTIRKAEVWVEVAAEQVVAASVSSSGGGDEGGGNGQRHSIWRRRHGKSGKQSAGDEEAQMPPFEPMPTETVEYTVDPQGRVLEETVTAPAADEKVDGETSDGENNENTEAEAELPVLIRVGPEVLEIAPSPPLPQAILERRSDGGKPKAWKRQRLGWYGAAKTILYQKPRYCNPLDTPQGVAAYERPKRRRTSMF</sequence>
<feature type="transmembrane region" description="Helical" evidence="2">
    <location>
        <begin position="411"/>
        <end position="430"/>
    </location>
</feature>
<feature type="compositionally biased region" description="Basic residues" evidence="1">
    <location>
        <begin position="500"/>
        <end position="509"/>
    </location>
</feature>
<evidence type="ECO:0000313" key="4">
    <source>
        <dbReference type="Proteomes" id="UP001275084"/>
    </source>
</evidence>
<accession>A0AAJ0H9B4</accession>
<feature type="compositionally biased region" description="Low complexity" evidence="1">
    <location>
        <begin position="26"/>
        <end position="36"/>
    </location>
</feature>
<evidence type="ECO:0000256" key="1">
    <source>
        <dbReference type="SAM" id="MobiDB-lite"/>
    </source>
</evidence>
<feature type="region of interest" description="Disordered" evidence="1">
    <location>
        <begin position="350"/>
        <end position="401"/>
    </location>
</feature>
<protein>
    <submittedName>
        <fullName evidence="3">Uncharacterized protein</fullName>
    </submittedName>
</protein>
<reference evidence="3" key="2">
    <citation type="submission" date="2023-06" db="EMBL/GenBank/DDBJ databases">
        <authorList>
            <consortium name="Lawrence Berkeley National Laboratory"/>
            <person name="Haridas S."/>
            <person name="Hensen N."/>
            <person name="Bonometti L."/>
            <person name="Westerberg I."/>
            <person name="Brannstrom I.O."/>
            <person name="Guillou S."/>
            <person name="Cros-Aarteil S."/>
            <person name="Calhoun S."/>
            <person name="Kuo A."/>
            <person name="Mondo S."/>
            <person name="Pangilinan J."/>
            <person name="Riley R."/>
            <person name="Labutti K."/>
            <person name="Andreopoulos B."/>
            <person name="Lipzen A."/>
            <person name="Chen C."/>
            <person name="Yanf M."/>
            <person name="Daum C."/>
            <person name="Ng V."/>
            <person name="Clum A."/>
            <person name="Steindorff A."/>
            <person name="Ohm R."/>
            <person name="Martin F."/>
            <person name="Silar P."/>
            <person name="Natvig D."/>
            <person name="Lalanne C."/>
            <person name="Gautier V."/>
            <person name="Ament-Velasquez S.L."/>
            <person name="Kruys A."/>
            <person name="Hutchinson M.I."/>
            <person name="Powell A.J."/>
            <person name="Barry K."/>
            <person name="Miller A.N."/>
            <person name="Grigoriev I.V."/>
            <person name="Debuchy R."/>
            <person name="Gladieux P."/>
            <person name="Thoren M.H."/>
            <person name="Johannesson H."/>
        </authorList>
    </citation>
    <scope>NUCLEOTIDE SEQUENCE</scope>
    <source>
        <strain evidence="3">CBS 955.72</strain>
    </source>
</reference>
<feature type="region of interest" description="Disordered" evidence="1">
    <location>
        <begin position="482"/>
        <end position="531"/>
    </location>
</feature>
<name>A0AAJ0H9B4_9PEZI</name>
<keyword evidence="2" id="KW-1133">Transmembrane helix</keyword>
<proteinExistence type="predicted"/>
<feature type="region of interest" description="Disordered" evidence="1">
    <location>
        <begin position="548"/>
        <end position="569"/>
    </location>
</feature>
<dbReference type="AlphaFoldDB" id="A0AAJ0H9B4"/>
<dbReference type="EMBL" id="JAUIQD010000007">
    <property type="protein sequence ID" value="KAK3344094.1"/>
    <property type="molecule type" value="Genomic_DNA"/>
</dbReference>
<keyword evidence="4" id="KW-1185">Reference proteome</keyword>
<reference evidence="3" key="1">
    <citation type="journal article" date="2023" name="Mol. Phylogenet. Evol.">
        <title>Genome-scale phylogeny and comparative genomics of the fungal order Sordariales.</title>
        <authorList>
            <person name="Hensen N."/>
            <person name="Bonometti L."/>
            <person name="Westerberg I."/>
            <person name="Brannstrom I.O."/>
            <person name="Guillou S."/>
            <person name="Cros-Aarteil S."/>
            <person name="Calhoun S."/>
            <person name="Haridas S."/>
            <person name="Kuo A."/>
            <person name="Mondo S."/>
            <person name="Pangilinan J."/>
            <person name="Riley R."/>
            <person name="LaButti K."/>
            <person name="Andreopoulos B."/>
            <person name="Lipzen A."/>
            <person name="Chen C."/>
            <person name="Yan M."/>
            <person name="Daum C."/>
            <person name="Ng V."/>
            <person name="Clum A."/>
            <person name="Steindorff A."/>
            <person name="Ohm R.A."/>
            <person name="Martin F."/>
            <person name="Silar P."/>
            <person name="Natvig D.O."/>
            <person name="Lalanne C."/>
            <person name="Gautier V."/>
            <person name="Ament-Velasquez S.L."/>
            <person name="Kruys A."/>
            <person name="Hutchinson M.I."/>
            <person name="Powell A.J."/>
            <person name="Barry K."/>
            <person name="Miller A.N."/>
            <person name="Grigoriev I.V."/>
            <person name="Debuchy R."/>
            <person name="Gladieux P."/>
            <person name="Hiltunen Thoren M."/>
            <person name="Johannesson H."/>
        </authorList>
    </citation>
    <scope>NUCLEOTIDE SEQUENCE</scope>
    <source>
        <strain evidence="3">CBS 955.72</strain>
    </source>
</reference>
<feature type="compositionally biased region" description="Acidic residues" evidence="1">
    <location>
        <begin position="559"/>
        <end position="569"/>
    </location>
</feature>
<keyword evidence="2" id="KW-0472">Membrane</keyword>
<evidence type="ECO:0000313" key="3">
    <source>
        <dbReference type="EMBL" id="KAK3344094.1"/>
    </source>
</evidence>
<evidence type="ECO:0000256" key="2">
    <source>
        <dbReference type="SAM" id="Phobius"/>
    </source>
</evidence>
<feature type="compositionally biased region" description="Basic residues" evidence="1">
    <location>
        <begin position="377"/>
        <end position="388"/>
    </location>
</feature>
<keyword evidence="2" id="KW-0812">Transmembrane</keyword>
<feature type="compositionally biased region" description="Gly residues" evidence="1">
    <location>
        <begin position="486"/>
        <end position="496"/>
    </location>
</feature>